<keyword evidence="1" id="KW-0812">Transmembrane</keyword>
<dbReference type="HOGENOM" id="CLU_535495_0_0_1"/>
<protein>
    <submittedName>
        <fullName evidence="2">Uncharacterized protein</fullName>
    </submittedName>
</protein>
<feature type="transmembrane region" description="Helical" evidence="1">
    <location>
        <begin position="315"/>
        <end position="335"/>
    </location>
</feature>
<feature type="transmembrane region" description="Helical" evidence="1">
    <location>
        <begin position="438"/>
        <end position="463"/>
    </location>
</feature>
<dbReference type="InterPro" id="IPR018750">
    <property type="entry name" value="DUF2306_membrane"/>
</dbReference>
<feature type="transmembrane region" description="Helical" evidence="1">
    <location>
        <begin position="285"/>
        <end position="303"/>
    </location>
</feature>
<evidence type="ECO:0000256" key="1">
    <source>
        <dbReference type="SAM" id="Phobius"/>
    </source>
</evidence>
<name>A0A022WAK7_TRIRU</name>
<gene>
    <name evidence="2" type="ORF">H103_02264</name>
</gene>
<sequence>MPADSVLARKPNNFLERHLTNATLITGQIDHSEDEMRKEPKHIYVRQRAVIDDRPCSCYMQQVDHLNASTIHTYFPTKKNKQRESGGFTPRPPKPEVVLGVVSIVVQRQCHLLSLSCINCFFFFSPYHSEAKPVGLDERYKAVIHPVSISEIPGASIPLDLQHSSTLAHNSHLSIPLNMTFAESFLQGFSTVHNSIGYKKGYNFILWFIFAGALLGFTLARFSFLNFDVFESDSVPGQWYFTRMGRDKVGLLLHLAAVLPCGILVILQFIPIIRHKWILLHRINGYIIFILLLISHAGALMIMEHSFGGGVDIQSAVITLVIACTVSFCLALYNIRYKQLEQHRAWMLRTMFYMGCIITIRICLIISASILGALPNLRHDIWSCDQVRFTFLNGASDALTASEKLAKLFPQCTTPNSTNIMVPVPASLNLSNPASAGAAFNLSFGTGIWISFMLHALGVEIYLRLTPKEAERLRQISYERQLAAGFKNPGSAGLVVEKLGDADPWKGPV</sequence>
<dbReference type="Pfam" id="PF10067">
    <property type="entry name" value="DUF2306"/>
    <property type="match status" value="1"/>
</dbReference>
<organism evidence="2">
    <name type="scientific">Trichophyton rubrum CBS 288.86</name>
    <dbReference type="NCBI Taxonomy" id="1215330"/>
    <lineage>
        <taxon>Eukaryota</taxon>
        <taxon>Fungi</taxon>
        <taxon>Dikarya</taxon>
        <taxon>Ascomycota</taxon>
        <taxon>Pezizomycotina</taxon>
        <taxon>Eurotiomycetes</taxon>
        <taxon>Eurotiomycetidae</taxon>
        <taxon>Onygenales</taxon>
        <taxon>Arthrodermataceae</taxon>
        <taxon>Trichophyton</taxon>
    </lineage>
</organism>
<keyword evidence="1" id="KW-0472">Membrane</keyword>
<evidence type="ECO:0000313" key="2">
    <source>
        <dbReference type="EMBL" id="EZF55141.1"/>
    </source>
</evidence>
<feature type="transmembrane region" description="Helical" evidence="1">
    <location>
        <begin position="351"/>
        <end position="374"/>
    </location>
</feature>
<dbReference type="AlphaFoldDB" id="A0A022WAK7"/>
<reference evidence="2" key="1">
    <citation type="submission" date="2014-02" db="EMBL/GenBank/DDBJ databases">
        <title>The Genome Sequence of Trichophyton rubrum (morphotype fischeri) CBS 288.86.</title>
        <authorList>
            <consortium name="The Broad Institute Genomics Platform"/>
            <person name="Cuomo C.A."/>
            <person name="White T.C."/>
            <person name="Graser Y."/>
            <person name="Martinez-Rossi N."/>
            <person name="Heitman J."/>
            <person name="Young S.K."/>
            <person name="Zeng Q."/>
            <person name="Gargeya S."/>
            <person name="Abouelleil A."/>
            <person name="Alvarado L."/>
            <person name="Chapman S.B."/>
            <person name="Gainer-Dewar J."/>
            <person name="Goldberg J."/>
            <person name="Griggs A."/>
            <person name="Gujja S."/>
            <person name="Hansen M."/>
            <person name="Howarth C."/>
            <person name="Imamovic A."/>
            <person name="Larimer J."/>
            <person name="Martinez D."/>
            <person name="Murphy C."/>
            <person name="Pearson M.D."/>
            <person name="Persinoti G."/>
            <person name="Poon T."/>
            <person name="Priest M."/>
            <person name="Roberts A.D."/>
            <person name="Saif S."/>
            <person name="Shea T.D."/>
            <person name="Sykes S.N."/>
            <person name="Wortman J."/>
            <person name="Nusbaum C."/>
            <person name="Birren B."/>
        </authorList>
    </citation>
    <scope>NUCLEOTIDE SEQUENCE [LARGE SCALE GENOMIC DNA]</scope>
    <source>
        <strain evidence="2">CBS 288.86</strain>
    </source>
</reference>
<feature type="transmembrane region" description="Helical" evidence="1">
    <location>
        <begin position="251"/>
        <end position="273"/>
    </location>
</feature>
<dbReference type="EMBL" id="KK207759">
    <property type="protein sequence ID" value="EZF55141.1"/>
    <property type="molecule type" value="Genomic_DNA"/>
</dbReference>
<feature type="transmembrane region" description="Helical" evidence="1">
    <location>
        <begin position="204"/>
        <end position="224"/>
    </location>
</feature>
<dbReference type="Proteomes" id="UP000023758">
    <property type="component" value="Unassembled WGS sequence"/>
</dbReference>
<keyword evidence="1" id="KW-1133">Transmembrane helix</keyword>
<proteinExistence type="predicted"/>
<accession>A0A022WAK7</accession>
<dbReference type="OrthoDB" id="193478at2759"/>